<dbReference type="PRINTS" id="PR00819">
    <property type="entry name" value="CBXCFQXSUPER"/>
</dbReference>
<dbReference type="SMART" id="SM00382">
    <property type="entry name" value="AAA"/>
    <property type="match status" value="1"/>
</dbReference>
<dbReference type="CDD" id="cd00009">
    <property type="entry name" value="AAA"/>
    <property type="match status" value="1"/>
</dbReference>
<evidence type="ECO:0000256" key="1">
    <source>
        <dbReference type="ARBA" id="ARBA00010378"/>
    </source>
</evidence>
<reference evidence="5 6" key="1">
    <citation type="submission" date="2017-06" db="EMBL/GenBank/DDBJ databases">
        <title>Draft genome sequence of anaerobic fermentative bacterium Anaeromicrobium sediminis DY2726D isolated from West Pacific Ocean sediments.</title>
        <authorList>
            <person name="Zeng X."/>
        </authorList>
    </citation>
    <scope>NUCLEOTIDE SEQUENCE [LARGE SCALE GENOMIC DNA]</scope>
    <source>
        <strain evidence="5 6">DY2726D</strain>
    </source>
</reference>
<keyword evidence="2" id="KW-0547">Nucleotide-binding</keyword>
<dbReference type="Gene3D" id="3.40.50.300">
    <property type="entry name" value="P-loop containing nucleotide triphosphate hydrolases"/>
    <property type="match status" value="1"/>
</dbReference>
<dbReference type="PANTHER" id="PTHR43392">
    <property type="entry name" value="AAA-TYPE ATPASE FAMILY PROTEIN / ANKYRIN REPEAT FAMILY PROTEIN"/>
    <property type="match status" value="1"/>
</dbReference>
<keyword evidence="3" id="KW-0067">ATP-binding</keyword>
<dbReference type="InterPro" id="IPR003959">
    <property type="entry name" value="ATPase_AAA_core"/>
</dbReference>
<evidence type="ECO:0000313" key="5">
    <source>
        <dbReference type="EMBL" id="PAB61139.1"/>
    </source>
</evidence>
<proteinExistence type="inferred from homology"/>
<sequence length="309" mass="35718">MYLIRKEIIINKYRQGQISTEDFFIKLIEEEKKEKRESVEKKALEKLNKLIGLKRVKKVVEEIIAVTLVQKIRKEKLLKSEPVVMHMIFKGNPGTGKTTVARILGEVFYEMNVLSQGHLVEAERADLVGEYIGHTAIKMRNHVKKAQGGILFIDEAYSLCRGGKKDFGKEAIDALVKGMEDNREDFILILAGYKEEMDAFLRSNPGLKSRFPIQIEFEDYNLDELISIGELMLKDREYKLSLGAKKKMKDVIEKNYKRDRYIGNARMVRNIIEASIRNQAVRLKKTNKYGVEDLIYIRKEDINKGEING</sequence>
<dbReference type="Pfam" id="PF17866">
    <property type="entry name" value="AAA_lid_6"/>
    <property type="match status" value="1"/>
</dbReference>
<dbReference type="InterPro" id="IPR003593">
    <property type="entry name" value="AAA+_ATPase"/>
</dbReference>
<dbReference type="PANTHER" id="PTHR43392:SF2">
    <property type="entry name" value="AAA-TYPE ATPASE FAMILY PROTEIN _ ANKYRIN REPEAT FAMILY PROTEIN"/>
    <property type="match status" value="1"/>
</dbReference>
<accession>A0A267MNI5</accession>
<dbReference type="InterPro" id="IPR050773">
    <property type="entry name" value="CbxX/CfxQ_RuBisCO_ESX"/>
</dbReference>
<dbReference type="AlphaFoldDB" id="A0A267MNI5"/>
<dbReference type="InterPro" id="IPR027417">
    <property type="entry name" value="P-loop_NTPase"/>
</dbReference>
<name>A0A267MNI5_9FIRM</name>
<protein>
    <submittedName>
        <fullName evidence="5">Stage V sporulation protein K</fullName>
    </submittedName>
</protein>
<dbReference type="Proteomes" id="UP000216024">
    <property type="component" value="Unassembled WGS sequence"/>
</dbReference>
<comment type="similarity">
    <text evidence="1">Belongs to the CbxX/CfxQ family.</text>
</comment>
<dbReference type="GO" id="GO:0005524">
    <property type="term" value="F:ATP binding"/>
    <property type="evidence" value="ECO:0007669"/>
    <property type="project" value="UniProtKB-KW"/>
</dbReference>
<dbReference type="Pfam" id="PF00004">
    <property type="entry name" value="AAA"/>
    <property type="match status" value="1"/>
</dbReference>
<dbReference type="Gene3D" id="1.10.8.60">
    <property type="match status" value="1"/>
</dbReference>
<dbReference type="InterPro" id="IPR041627">
    <property type="entry name" value="AAA_lid_6"/>
</dbReference>
<dbReference type="GO" id="GO:0016887">
    <property type="term" value="F:ATP hydrolysis activity"/>
    <property type="evidence" value="ECO:0007669"/>
    <property type="project" value="InterPro"/>
</dbReference>
<dbReference type="FunFam" id="3.40.50.300:FF:000216">
    <property type="entry name" value="Type VII secretion ATPase EccA"/>
    <property type="match status" value="1"/>
</dbReference>
<evidence type="ECO:0000256" key="3">
    <source>
        <dbReference type="ARBA" id="ARBA00022840"/>
    </source>
</evidence>
<evidence type="ECO:0000259" key="4">
    <source>
        <dbReference type="SMART" id="SM00382"/>
    </source>
</evidence>
<dbReference type="EMBL" id="NIBG01000001">
    <property type="protein sequence ID" value="PAB61139.1"/>
    <property type="molecule type" value="Genomic_DNA"/>
</dbReference>
<gene>
    <name evidence="5" type="ORF">CCE28_01565</name>
</gene>
<dbReference type="SUPFAM" id="SSF52540">
    <property type="entry name" value="P-loop containing nucleoside triphosphate hydrolases"/>
    <property type="match status" value="1"/>
</dbReference>
<dbReference type="InterPro" id="IPR000641">
    <property type="entry name" value="CbxX/CfxQ"/>
</dbReference>
<evidence type="ECO:0000256" key="2">
    <source>
        <dbReference type="ARBA" id="ARBA00022741"/>
    </source>
</evidence>
<comment type="caution">
    <text evidence="5">The sequence shown here is derived from an EMBL/GenBank/DDBJ whole genome shotgun (WGS) entry which is preliminary data.</text>
</comment>
<organism evidence="5 6">
    <name type="scientific">Anaeromicrobium sediminis</name>
    <dbReference type="NCBI Taxonomy" id="1478221"/>
    <lineage>
        <taxon>Bacteria</taxon>
        <taxon>Bacillati</taxon>
        <taxon>Bacillota</taxon>
        <taxon>Clostridia</taxon>
        <taxon>Peptostreptococcales</taxon>
        <taxon>Thermotaleaceae</taxon>
        <taxon>Anaeromicrobium</taxon>
    </lineage>
</organism>
<dbReference type="OrthoDB" id="9806903at2"/>
<keyword evidence="6" id="KW-1185">Reference proteome</keyword>
<evidence type="ECO:0000313" key="6">
    <source>
        <dbReference type="Proteomes" id="UP000216024"/>
    </source>
</evidence>
<feature type="domain" description="AAA+ ATPase" evidence="4">
    <location>
        <begin position="83"/>
        <end position="221"/>
    </location>
</feature>